<comment type="caution">
    <text evidence="2">The sequence shown here is derived from an EMBL/GenBank/DDBJ whole genome shotgun (WGS) entry which is preliminary data.</text>
</comment>
<dbReference type="InterPro" id="IPR021359">
    <property type="entry name" value="DUF2812"/>
</dbReference>
<feature type="transmembrane region" description="Helical" evidence="1">
    <location>
        <begin position="147"/>
        <end position="169"/>
    </location>
</feature>
<dbReference type="Pfam" id="PF11193">
    <property type="entry name" value="DUF2812"/>
    <property type="match status" value="1"/>
</dbReference>
<dbReference type="EMBL" id="RYYR01000029">
    <property type="protein sequence ID" value="RUL48818.1"/>
    <property type="molecule type" value="Genomic_DNA"/>
</dbReference>
<dbReference type="RefSeq" id="WP_126660264.1">
    <property type="nucleotide sequence ID" value="NZ_RYYR01000029.1"/>
</dbReference>
<organism evidence="2 3">
    <name type="scientific">Lysinibacillus antri</name>
    <dbReference type="NCBI Taxonomy" id="2498145"/>
    <lineage>
        <taxon>Bacteria</taxon>
        <taxon>Bacillati</taxon>
        <taxon>Bacillota</taxon>
        <taxon>Bacilli</taxon>
        <taxon>Bacillales</taxon>
        <taxon>Bacillaceae</taxon>
        <taxon>Lysinibacillus</taxon>
    </lineage>
</organism>
<keyword evidence="3" id="KW-1185">Reference proteome</keyword>
<keyword evidence="1" id="KW-0472">Membrane</keyword>
<reference evidence="2 3" key="1">
    <citation type="submission" date="2018-12" db="EMBL/GenBank/DDBJ databases">
        <title>Lysinibacillus antri sp. nov., isolated from a cave soil.</title>
        <authorList>
            <person name="Narsing Rao M.P."/>
            <person name="Zhang H."/>
            <person name="Dong Z.-Y."/>
            <person name="Niu X.-K."/>
            <person name="Zhang K."/>
            <person name="Fang B.-Z."/>
            <person name="Kang Y.-Q."/>
            <person name="Xiao M."/>
            <person name="Li W.-J."/>
        </authorList>
    </citation>
    <scope>NUCLEOTIDE SEQUENCE [LARGE SCALE GENOMIC DNA]</scope>
    <source>
        <strain evidence="2 3">SYSU K30002</strain>
    </source>
</reference>
<accession>A0A432L8U0</accession>
<feature type="transmembrane region" description="Helical" evidence="1">
    <location>
        <begin position="118"/>
        <end position="135"/>
    </location>
</feature>
<evidence type="ECO:0000256" key="1">
    <source>
        <dbReference type="SAM" id="Phobius"/>
    </source>
</evidence>
<dbReference type="Proteomes" id="UP000287910">
    <property type="component" value="Unassembled WGS sequence"/>
</dbReference>
<name>A0A432L8U0_9BACI</name>
<evidence type="ECO:0000313" key="3">
    <source>
        <dbReference type="Proteomes" id="UP000287910"/>
    </source>
</evidence>
<evidence type="ECO:0000313" key="2">
    <source>
        <dbReference type="EMBL" id="RUL48818.1"/>
    </source>
</evidence>
<proteinExistence type="predicted"/>
<keyword evidence="1" id="KW-0812">Transmembrane</keyword>
<dbReference type="AlphaFoldDB" id="A0A432L8U0"/>
<keyword evidence="1" id="KW-1133">Transmembrane helix</keyword>
<protein>
    <submittedName>
        <fullName evidence="2">DUF2812 domain-containing protein</fullName>
    </submittedName>
</protein>
<gene>
    <name evidence="2" type="ORF">EK386_16415</name>
</gene>
<sequence>MKQVKYIPSGGLAFFEEKEMKKLAEYAKEGWILEKIAGLGYKLRKGERKDIEYSLDYQKEVDDEYFALFEAAGWSHVCSVGNEIHIFSASTGTKPIYTDRPTTIEKYEREKKQMGKSALPFFISTVVFWLLGIFSNPGWASESITNLFQVLGLISLAILIFPGLPYLSYQFKLLKLRKE</sequence>